<feature type="region of interest" description="Disordered" evidence="1">
    <location>
        <begin position="52"/>
        <end position="71"/>
    </location>
</feature>
<dbReference type="EMBL" id="JAFJMO010000011">
    <property type="protein sequence ID" value="KAJ8263613.1"/>
    <property type="molecule type" value="Genomic_DNA"/>
</dbReference>
<dbReference type="Proteomes" id="UP001152803">
    <property type="component" value="Unassembled WGS sequence"/>
</dbReference>
<accession>A0A9Q1DA62</accession>
<gene>
    <name evidence="2" type="ORF">COCON_G00160700</name>
</gene>
<organism evidence="2 3">
    <name type="scientific">Conger conger</name>
    <name type="common">Conger eel</name>
    <name type="synonym">Muraena conger</name>
    <dbReference type="NCBI Taxonomy" id="82655"/>
    <lineage>
        <taxon>Eukaryota</taxon>
        <taxon>Metazoa</taxon>
        <taxon>Chordata</taxon>
        <taxon>Craniata</taxon>
        <taxon>Vertebrata</taxon>
        <taxon>Euteleostomi</taxon>
        <taxon>Actinopterygii</taxon>
        <taxon>Neopterygii</taxon>
        <taxon>Teleostei</taxon>
        <taxon>Anguilliformes</taxon>
        <taxon>Congridae</taxon>
        <taxon>Conger</taxon>
    </lineage>
</organism>
<dbReference type="AlphaFoldDB" id="A0A9Q1DA62"/>
<proteinExistence type="predicted"/>
<name>A0A9Q1DA62_CONCO</name>
<keyword evidence="3" id="KW-1185">Reference proteome</keyword>
<protein>
    <submittedName>
        <fullName evidence="2">Uncharacterized protein</fullName>
    </submittedName>
</protein>
<reference evidence="2" key="1">
    <citation type="journal article" date="2023" name="Science">
        <title>Genome structures resolve the early diversification of teleost fishes.</title>
        <authorList>
            <person name="Parey E."/>
            <person name="Louis A."/>
            <person name="Montfort J."/>
            <person name="Bouchez O."/>
            <person name="Roques C."/>
            <person name="Iampietro C."/>
            <person name="Lluch J."/>
            <person name="Castinel A."/>
            <person name="Donnadieu C."/>
            <person name="Desvignes T."/>
            <person name="Floi Bucao C."/>
            <person name="Jouanno E."/>
            <person name="Wen M."/>
            <person name="Mejri S."/>
            <person name="Dirks R."/>
            <person name="Jansen H."/>
            <person name="Henkel C."/>
            <person name="Chen W.J."/>
            <person name="Zahm M."/>
            <person name="Cabau C."/>
            <person name="Klopp C."/>
            <person name="Thompson A.W."/>
            <person name="Robinson-Rechavi M."/>
            <person name="Braasch I."/>
            <person name="Lecointre G."/>
            <person name="Bobe J."/>
            <person name="Postlethwait J.H."/>
            <person name="Berthelot C."/>
            <person name="Roest Crollius H."/>
            <person name="Guiguen Y."/>
        </authorList>
    </citation>
    <scope>NUCLEOTIDE SEQUENCE</scope>
    <source>
        <strain evidence="2">Concon-B</strain>
    </source>
</reference>
<evidence type="ECO:0000256" key="1">
    <source>
        <dbReference type="SAM" id="MobiDB-lite"/>
    </source>
</evidence>
<evidence type="ECO:0000313" key="2">
    <source>
        <dbReference type="EMBL" id="KAJ8263613.1"/>
    </source>
</evidence>
<sequence length="101" mass="10815">MAQQEQLAEGTGAAAVGVKVRRDYNGVPSQPARRPLSRFFFCGFCPVAFPGGGRKRRKRETPHDWGGRGGVGHEGGVLWRVTVESPEGGQGFCDPGHPSLP</sequence>
<comment type="caution">
    <text evidence="2">The sequence shown here is derived from an EMBL/GenBank/DDBJ whole genome shotgun (WGS) entry which is preliminary data.</text>
</comment>
<evidence type="ECO:0000313" key="3">
    <source>
        <dbReference type="Proteomes" id="UP001152803"/>
    </source>
</evidence>